<sequence>MYLRAARTRGYPGVGARVISLNIAASPHPIQYFFFTSATYLPHATSTTYLPHATSATYLLHATSAMSAISPLQRCKILGFFGGYGRGVDCGAGAAGPASRA</sequence>
<proteinExistence type="predicted"/>
<evidence type="ECO:0000313" key="1">
    <source>
        <dbReference type="EMBL" id="RPB29936.1"/>
    </source>
</evidence>
<dbReference type="EMBL" id="ML121527">
    <property type="protein sequence ID" value="RPB29936.1"/>
    <property type="molecule type" value="Genomic_DNA"/>
</dbReference>
<dbReference type="Proteomes" id="UP000267821">
    <property type="component" value="Unassembled WGS sequence"/>
</dbReference>
<organism evidence="1 2">
    <name type="scientific">Terfezia boudieri ATCC MYA-4762</name>
    <dbReference type="NCBI Taxonomy" id="1051890"/>
    <lineage>
        <taxon>Eukaryota</taxon>
        <taxon>Fungi</taxon>
        <taxon>Dikarya</taxon>
        <taxon>Ascomycota</taxon>
        <taxon>Pezizomycotina</taxon>
        <taxon>Pezizomycetes</taxon>
        <taxon>Pezizales</taxon>
        <taxon>Pezizaceae</taxon>
        <taxon>Terfezia</taxon>
    </lineage>
</organism>
<protein>
    <submittedName>
        <fullName evidence="1">Uncharacterized protein</fullName>
    </submittedName>
</protein>
<accession>A0A3N4M455</accession>
<dbReference type="AlphaFoldDB" id="A0A3N4M455"/>
<gene>
    <name evidence="1" type="ORF">L211DRAFT_52764</name>
</gene>
<keyword evidence="2" id="KW-1185">Reference proteome</keyword>
<dbReference type="InParanoid" id="A0A3N4M455"/>
<evidence type="ECO:0000313" key="2">
    <source>
        <dbReference type="Proteomes" id="UP000267821"/>
    </source>
</evidence>
<name>A0A3N4M455_9PEZI</name>
<reference evidence="1 2" key="1">
    <citation type="journal article" date="2018" name="Nat. Ecol. Evol.">
        <title>Pezizomycetes genomes reveal the molecular basis of ectomycorrhizal truffle lifestyle.</title>
        <authorList>
            <person name="Murat C."/>
            <person name="Payen T."/>
            <person name="Noel B."/>
            <person name="Kuo A."/>
            <person name="Morin E."/>
            <person name="Chen J."/>
            <person name="Kohler A."/>
            <person name="Krizsan K."/>
            <person name="Balestrini R."/>
            <person name="Da Silva C."/>
            <person name="Montanini B."/>
            <person name="Hainaut M."/>
            <person name="Levati E."/>
            <person name="Barry K.W."/>
            <person name="Belfiori B."/>
            <person name="Cichocki N."/>
            <person name="Clum A."/>
            <person name="Dockter R.B."/>
            <person name="Fauchery L."/>
            <person name="Guy J."/>
            <person name="Iotti M."/>
            <person name="Le Tacon F."/>
            <person name="Lindquist E.A."/>
            <person name="Lipzen A."/>
            <person name="Malagnac F."/>
            <person name="Mello A."/>
            <person name="Molinier V."/>
            <person name="Miyauchi S."/>
            <person name="Poulain J."/>
            <person name="Riccioni C."/>
            <person name="Rubini A."/>
            <person name="Sitrit Y."/>
            <person name="Splivallo R."/>
            <person name="Traeger S."/>
            <person name="Wang M."/>
            <person name="Zifcakova L."/>
            <person name="Wipf D."/>
            <person name="Zambonelli A."/>
            <person name="Paolocci F."/>
            <person name="Nowrousian M."/>
            <person name="Ottonello S."/>
            <person name="Baldrian P."/>
            <person name="Spatafora J.W."/>
            <person name="Henrissat B."/>
            <person name="Nagy L.G."/>
            <person name="Aury J.M."/>
            <person name="Wincker P."/>
            <person name="Grigoriev I.V."/>
            <person name="Bonfante P."/>
            <person name="Martin F.M."/>
        </authorList>
    </citation>
    <scope>NUCLEOTIDE SEQUENCE [LARGE SCALE GENOMIC DNA]</scope>
    <source>
        <strain evidence="1 2">ATCC MYA-4762</strain>
    </source>
</reference>